<dbReference type="Proteomes" id="UP001652660">
    <property type="component" value="Chromosome 1e"/>
</dbReference>
<dbReference type="RefSeq" id="XP_027072854.1">
    <property type="nucleotide sequence ID" value="XM_027217053.1"/>
</dbReference>
<proteinExistence type="predicted"/>
<accession>A0A6P6T3G3</accession>
<dbReference type="Pfam" id="PF09713">
    <property type="entry name" value="A_thal_3526"/>
    <property type="match status" value="1"/>
</dbReference>
<reference evidence="2 3" key="2">
    <citation type="submission" date="2025-04" db="UniProtKB">
        <authorList>
            <consortium name="RefSeq"/>
        </authorList>
    </citation>
    <scope>IDENTIFICATION</scope>
    <source>
        <tissue evidence="2 3">Leaves</tissue>
    </source>
</reference>
<dbReference type="NCBIfam" id="TIGR01589">
    <property type="entry name" value="A_thal_3526"/>
    <property type="match status" value="1"/>
</dbReference>
<dbReference type="AlphaFoldDB" id="A0A6P6T3G3"/>
<gene>
    <name evidence="2 3" type="primary">LOC113697431</name>
</gene>
<sequence length="313" mass="34357">MSSEDGGKLLTLVQNRIERCLRLYMNQREVMNTLFIQENIEPHITEIVWQKLEEENQEFFKAYYLRLMVKEQIMEFNKLLAEQVELMRRFGSAGIASISMSNGSHIAPTQQNLGVCRAAENVGPTLRAENIHQPISANLHNVFSNCGSSMQSCIQTAVNMASHSRNVDVSANMLLGQSSNRAITPVVDGGMIKSEPTYAGNSSFEFGAHNNLVESRSALADASVSSFSSVESNSQPVNETLIDADTSSFGFFGQISQHFGLSDLGADFANGSDMYSSPPFMTADSGNFLDPNAEIERLNTAPESLRYQDLGGD</sequence>
<dbReference type="PANTHER" id="PTHR31871">
    <property type="entry name" value="OS02G0137100 PROTEIN"/>
    <property type="match status" value="1"/>
</dbReference>
<dbReference type="PANTHER" id="PTHR31871:SF22">
    <property type="entry name" value="LOB DOMAIN-CONTAINING PROTEIN"/>
    <property type="match status" value="1"/>
</dbReference>
<dbReference type="InterPro" id="IPR006476">
    <property type="entry name" value="CHP01589_pln"/>
</dbReference>
<evidence type="ECO:0000313" key="1">
    <source>
        <dbReference type="Proteomes" id="UP001652660"/>
    </source>
</evidence>
<protein>
    <submittedName>
        <fullName evidence="2 3">Uncharacterized protein LOC113697431 isoform X1</fullName>
    </submittedName>
</protein>
<evidence type="ECO:0000313" key="2">
    <source>
        <dbReference type="RefSeq" id="XP_027072846.1"/>
    </source>
</evidence>
<reference evidence="1" key="1">
    <citation type="journal article" date="2025" name="Foods">
        <title>Unveiling the Microbial Signatures of Arabica Coffee Cherries: Insights into Ripeness Specific Diversity, Functional Traits, and Implications for Quality and Safety.</title>
        <authorList>
            <consortium name="RefSeq"/>
            <person name="Tenea G.N."/>
            <person name="Cifuentes V."/>
            <person name="Reyes P."/>
            <person name="Cevallos-Vallejos M."/>
        </authorList>
    </citation>
    <scope>NUCLEOTIDE SEQUENCE [LARGE SCALE GENOMIC DNA]</scope>
</reference>
<evidence type="ECO:0000313" key="3">
    <source>
        <dbReference type="RefSeq" id="XP_027072854.1"/>
    </source>
</evidence>
<dbReference type="RefSeq" id="XP_027072846.1">
    <property type="nucleotide sequence ID" value="XM_027217045.1"/>
</dbReference>
<organism evidence="1 3">
    <name type="scientific">Coffea arabica</name>
    <name type="common">Arabian coffee</name>
    <dbReference type="NCBI Taxonomy" id="13443"/>
    <lineage>
        <taxon>Eukaryota</taxon>
        <taxon>Viridiplantae</taxon>
        <taxon>Streptophyta</taxon>
        <taxon>Embryophyta</taxon>
        <taxon>Tracheophyta</taxon>
        <taxon>Spermatophyta</taxon>
        <taxon>Magnoliopsida</taxon>
        <taxon>eudicotyledons</taxon>
        <taxon>Gunneridae</taxon>
        <taxon>Pentapetalae</taxon>
        <taxon>asterids</taxon>
        <taxon>lamiids</taxon>
        <taxon>Gentianales</taxon>
        <taxon>Rubiaceae</taxon>
        <taxon>Ixoroideae</taxon>
        <taxon>Gardenieae complex</taxon>
        <taxon>Bertiereae - Coffeeae clade</taxon>
        <taxon>Coffeeae</taxon>
        <taxon>Coffea</taxon>
    </lineage>
</organism>
<dbReference type="GeneID" id="113697431"/>
<name>A0A6P6T3G3_COFAR</name>
<dbReference type="OrthoDB" id="1620396at2759"/>
<keyword evidence="1" id="KW-1185">Reference proteome</keyword>